<accession>X0T7U1</accession>
<dbReference type="AlphaFoldDB" id="X0T7U1"/>
<feature type="transmembrane region" description="Helical" evidence="1">
    <location>
        <begin position="136"/>
        <end position="154"/>
    </location>
</feature>
<keyword evidence="1" id="KW-1133">Transmembrane helix</keyword>
<dbReference type="EMBL" id="BARS01019316">
    <property type="protein sequence ID" value="GAF89538.1"/>
    <property type="molecule type" value="Genomic_DNA"/>
</dbReference>
<organism evidence="2">
    <name type="scientific">marine sediment metagenome</name>
    <dbReference type="NCBI Taxonomy" id="412755"/>
    <lineage>
        <taxon>unclassified sequences</taxon>
        <taxon>metagenomes</taxon>
        <taxon>ecological metagenomes</taxon>
    </lineage>
</organism>
<reference evidence="2" key="1">
    <citation type="journal article" date="2014" name="Front. Microbiol.">
        <title>High frequency of phylogenetically diverse reductive dehalogenase-homologous genes in deep subseafloor sedimentary metagenomes.</title>
        <authorList>
            <person name="Kawai M."/>
            <person name="Futagami T."/>
            <person name="Toyoda A."/>
            <person name="Takaki Y."/>
            <person name="Nishi S."/>
            <person name="Hori S."/>
            <person name="Arai W."/>
            <person name="Tsubouchi T."/>
            <person name="Morono Y."/>
            <person name="Uchiyama I."/>
            <person name="Ito T."/>
            <person name="Fujiyama A."/>
            <person name="Inagaki F."/>
            <person name="Takami H."/>
        </authorList>
    </citation>
    <scope>NUCLEOTIDE SEQUENCE</scope>
    <source>
        <strain evidence="2">Expedition CK06-06</strain>
    </source>
</reference>
<keyword evidence="1" id="KW-0812">Transmembrane</keyword>
<proteinExistence type="predicted"/>
<gene>
    <name evidence="2" type="ORF">S01H1_31323</name>
</gene>
<protein>
    <submittedName>
        <fullName evidence="2">Uncharacterized protein</fullName>
    </submittedName>
</protein>
<comment type="caution">
    <text evidence="2">The sequence shown here is derived from an EMBL/GenBank/DDBJ whole genome shotgun (WGS) entry which is preliminary data.</text>
</comment>
<name>X0T7U1_9ZZZZ</name>
<evidence type="ECO:0000313" key="2">
    <source>
        <dbReference type="EMBL" id="GAF89538.1"/>
    </source>
</evidence>
<evidence type="ECO:0000256" key="1">
    <source>
        <dbReference type="SAM" id="Phobius"/>
    </source>
</evidence>
<feature type="non-terminal residue" evidence="2">
    <location>
        <position position="1"/>
    </location>
</feature>
<sequence length="157" mass="17073">GKEQLVKVSANGLVSYLRFTFDSFGAGVLILGKIQHSRGRNIQLHGVEIENVVDVLTGPPLPGHTVFAKTSFDGKTTFPHTAGSVDTQNPSYVVEEGNPDNYVVDGDGNFVIVTEGILQDPLRKYNFRVSGKNHSIIIFGGFDLVTTLITYSILGHR</sequence>
<keyword evidence="1" id="KW-0472">Membrane</keyword>